<name>A0ABS8TR12_DATST</name>
<gene>
    <name evidence="2" type="ORF">HAX54_014381</name>
</gene>
<protein>
    <submittedName>
        <fullName evidence="2">Uncharacterized protein</fullName>
    </submittedName>
</protein>
<feature type="non-terminal residue" evidence="2">
    <location>
        <position position="1"/>
    </location>
</feature>
<feature type="region of interest" description="Disordered" evidence="1">
    <location>
        <begin position="1"/>
        <end position="54"/>
    </location>
</feature>
<dbReference type="Proteomes" id="UP000823775">
    <property type="component" value="Unassembled WGS sequence"/>
</dbReference>
<feature type="compositionally biased region" description="Pro residues" evidence="1">
    <location>
        <begin position="44"/>
        <end position="54"/>
    </location>
</feature>
<dbReference type="EMBL" id="JACEIK010001894">
    <property type="protein sequence ID" value="MCD7472944.1"/>
    <property type="molecule type" value="Genomic_DNA"/>
</dbReference>
<reference evidence="2 3" key="1">
    <citation type="journal article" date="2021" name="BMC Genomics">
        <title>Datura genome reveals duplications of psychoactive alkaloid biosynthetic genes and high mutation rate following tissue culture.</title>
        <authorList>
            <person name="Rajewski A."/>
            <person name="Carter-House D."/>
            <person name="Stajich J."/>
            <person name="Litt A."/>
        </authorList>
    </citation>
    <scope>NUCLEOTIDE SEQUENCE [LARGE SCALE GENOMIC DNA]</scope>
    <source>
        <strain evidence="2">AR-01</strain>
    </source>
</reference>
<organism evidence="2 3">
    <name type="scientific">Datura stramonium</name>
    <name type="common">Jimsonweed</name>
    <name type="synonym">Common thornapple</name>
    <dbReference type="NCBI Taxonomy" id="4076"/>
    <lineage>
        <taxon>Eukaryota</taxon>
        <taxon>Viridiplantae</taxon>
        <taxon>Streptophyta</taxon>
        <taxon>Embryophyta</taxon>
        <taxon>Tracheophyta</taxon>
        <taxon>Spermatophyta</taxon>
        <taxon>Magnoliopsida</taxon>
        <taxon>eudicotyledons</taxon>
        <taxon>Gunneridae</taxon>
        <taxon>Pentapetalae</taxon>
        <taxon>asterids</taxon>
        <taxon>lamiids</taxon>
        <taxon>Solanales</taxon>
        <taxon>Solanaceae</taxon>
        <taxon>Solanoideae</taxon>
        <taxon>Datureae</taxon>
        <taxon>Datura</taxon>
    </lineage>
</organism>
<comment type="caution">
    <text evidence="2">The sequence shown here is derived from an EMBL/GenBank/DDBJ whole genome shotgun (WGS) entry which is preliminary data.</text>
</comment>
<keyword evidence="3" id="KW-1185">Reference proteome</keyword>
<evidence type="ECO:0000313" key="3">
    <source>
        <dbReference type="Proteomes" id="UP000823775"/>
    </source>
</evidence>
<sequence length="54" mass="5579">EGTGHAPLDQGIGHEAQGESSIPLERLGVQEIEESGRDSATPAPYVPPAPKKSS</sequence>
<accession>A0ABS8TR12</accession>
<evidence type="ECO:0000256" key="1">
    <source>
        <dbReference type="SAM" id="MobiDB-lite"/>
    </source>
</evidence>
<proteinExistence type="predicted"/>
<evidence type="ECO:0000313" key="2">
    <source>
        <dbReference type="EMBL" id="MCD7472944.1"/>
    </source>
</evidence>